<evidence type="ECO:0000259" key="1">
    <source>
        <dbReference type="Pfam" id="PF07475"/>
    </source>
</evidence>
<dbReference type="GO" id="GO:0000155">
    <property type="term" value="F:phosphorelay sensor kinase activity"/>
    <property type="evidence" value="ECO:0007669"/>
    <property type="project" value="InterPro"/>
</dbReference>
<keyword evidence="3" id="KW-1185">Reference proteome</keyword>
<dbReference type="GO" id="GO:0005524">
    <property type="term" value="F:ATP binding"/>
    <property type="evidence" value="ECO:0007669"/>
    <property type="project" value="InterPro"/>
</dbReference>
<proteinExistence type="predicted"/>
<evidence type="ECO:0000313" key="3">
    <source>
        <dbReference type="Proteomes" id="UP000708298"/>
    </source>
</evidence>
<dbReference type="EMBL" id="JAESVB010000003">
    <property type="protein sequence ID" value="MCB8875484.1"/>
    <property type="molecule type" value="Genomic_DNA"/>
</dbReference>
<feature type="domain" description="HPr kinase/phosphorylase C-terminal" evidence="1">
    <location>
        <begin position="4"/>
        <end position="76"/>
    </location>
</feature>
<dbReference type="AlphaFoldDB" id="A0A963YRM9"/>
<gene>
    <name evidence="2" type="ORF">ASILVAE211_09855</name>
</gene>
<comment type="caution">
    <text evidence="2">The sequence shown here is derived from an EMBL/GenBank/DDBJ whole genome shotgun (WGS) entry which is preliminary data.</text>
</comment>
<sequence length="145" mass="15265">MVRRMLMHASCAARDGLGILLTGAPGSGKSDLLLRLLDRGFDLVADDQVTIGDDGMARPPAALAGLIEVRGLGIMRLPFVPSARPVLVAELTAQPVDRLPQPRRDKVLDLPAIAVDPRPASAAQRLALAFEVVTGRASQHSGAFA</sequence>
<dbReference type="InterPro" id="IPR011104">
    <property type="entry name" value="Hpr_kin/Pase_C"/>
</dbReference>
<dbReference type="Proteomes" id="UP000708298">
    <property type="component" value="Unassembled WGS sequence"/>
</dbReference>
<dbReference type="GO" id="GO:0006109">
    <property type="term" value="P:regulation of carbohydrate metabolic process"/>
    <property type="evidence" value="ECO:0007669"/>
    <property type="project" value="InterPro"/>
</dbReference>
<organism evidence="2 3">
    <name type="scientific">Acidisoma silvae</name>
    <dbReference type="NCBI Taxonomy" id="2802396"/>
    <lineage>
        <taxon>Bacteria</taxon>
        <taxon>Pseudomonadati</taxon>
        <taxon>Pseudomonadota</taxon>
        <taxon>Alphaproteobacteria</taxon>
        <taxon>Acetobacterales</taxon>
        <taxon>Acidocellaceae</taxon>
        <taxon>Acidisoma</taxon>
    </lineage>
</organism>
<protein>
    <submittedName>
        <fullName evidence="2">Aldolase</fullName>
    </submittedName>
</protein>
<dbReference type="InterPro" id="IPR027417">
    <property type="entry name" value="P-loop_NTPase"/>
</dbReference>
<name>A0A963YRM9_9PROT</name>
<reference evidence="2" key="1">
    <citation type="journal article" date="2021" name="Microorganisms">
        <title>Acidisoma silvae sp. nov. and Acidisomacellulosilytica sp. nov., Two Acidophilic Bacteria Isolated from Decaying Wood, Hydrolyzing Cellulose and Producing Poly-3-hydroxybutyrate.</title>
        <authorList>
            <person name="Mieszkin S."/>
            <person name="Pouder E."/>
            <person name="Uroz S."/>
            <person name="Simon-Colin C."/>
            <person name="Alain K."/>
        </authorList>
    </citation>
    <scope>NUCLEOTIDE SEQUENCE</scope>
    <source>
        <strain evidence="2">HW T2.11</strain>
    </source>
</reference>
<reference evidence="2" key="2">
    <citation type="submission" date="2021-01" db="EMBL/GenBank/DDBJ databases">
        <authorList>
            <person name="Mieszkin S."/>
            <person name="Pouder E."/>
            <person name="Alain K."/>
        </authorList>
    </citation>
    <scope>NUCLEOTIDE SEQUENCE</scope>
    <source>
        <strain evidence="2">HW T2.11</strain>
    </source>
</reference>
<dbReference type="Pfam" id="PF07475">
    <property type="entry name" value="Hpr_kinase_C"/>
    <property type="match status" value="1"/>
</dbReference>
<accession>A0A963YRM9</accession>
<dbReference type="Gene3D" id="3.40.50.300">
    <property type="entry name" value="P-loop containing nucleotide triphosphate hydrolases"/>
    <property type="match status" value="1"/>
</dbReference>
<dbReference type="SUPFAM" id="SSF53795">
    <property type="entry name" value="PEP carboxykinase-like"/>
    <property type="match status" value="1"/>
</dbReference>
<evidence type="ECO:0000313" key="2">
    <source>
        <dbReference type="EMBL" id="MCB8875484.1"/>
    </source>
</evidence>